<gene>
    <name evidence="4" type="ORF">CDL12_03141</name>
</gene>
<dbReference type="AlphaFoldDB" id="A0A2G9I308"/>
<dbReference type="PANTHER" id="PTHR46128">
    <property type="entry name" value="MITOCHONDRIAL GROUP I INTRON SPLICING FACTOR CCM1"/>
    <property type="match status" value="1"/>
</dbReference>
<comment type="similarity">
    <text evidence="1">Belongs to the PPR family. P subfamily.</text>
</comment>
<keyword evidence="2" id="KW-0677">Repeat</keyword>
<keyword evidence="5" id="KW-1185">Reference proteome</keyword>
<evidence type="ECO:0008006" key="6">
    <source>
        <dbReference type="Google" id="ProtNLM"/>
    </source>
</evidence>
<dbReference type="OrthoDB" id="185373at2759"/>
<proteinExistence type="inferred from homology"/>
<evidence type="ECO:0000313" key="5">
    <source>
        <dbReference type="Proteomes" id="UP000231279"/>
    </source>
</evidence>
<dbReference type="PANTHER" id="PTHR46128:SF211">
    <property type="entry name" value="PENTACOTRIPEPTIDE-REPEAT REGION OF PRORP DOMAIN-CONTAINING PROTEIN"/>
    <property type="match status" value="1"/>
</dbReference>
<evidence type="ECO:0000256" key="1">
    <source>
        <dbReference type="ARBA" id="ARBA00007626"/>
    </source>
</evidence>
<dbReference type="InterPro" id="IPR011990">
    <property type="entry name" value="TPR-like_helical_dom_sf"/>
</dbReference>
<dbReference type="EMBL" id="NKXS01000460">
    <property type="protein sequence ID" value="PIN24148.1"/>
    <property type="molecule type" value="Genomic_DNA"/>
</dbReference>
<dbReference type="InterPro" id="IPR002885">
    <property type="entry name" value="PPR_rpt"/>
</dbReference>
<dbReference type="Gene3D" id="1.25.40.10">
    <property type="entry name" value="Tetratricopeptide repeat domain"/>
    <property type="match status" value="1"/>
</dbReference>
<protein>
    <recommendedName>
        <fullName evidence="6">Pentacotripeptide-repeat region of PRORP domain-containing protein</fullName>
    </recommendedName>
</protein>
<dbReference type="InterPro" id="IPR050872">
    <property type="entry name" value="PPR_P_subfamily"/>
</dbReference>
<dbReference type="Pfam" id="PF12854">
    <property type="entry name" value="PPR_1"/>
    <property type="match status" value="1"/>
</dbReference>
<feature type="region of interest" description="Disordered" evidence="3">
    <location>
        <begin position="109"/>
        <end position="131"/>
    </location>
</feature>
<dbReference type="Proteomes" id="UP000231279">
    <property type="component" value="Unassembled WGS sequence"/>
</dbReference>
<evidence type="ECO:0000256" key="3">
    <source>
        <dbReference type="SAM" id="MobiDB-lite"/>
    </source>
</evidence>
<name>A0A2G9I308_9LAMI</name>
<evidence type="ECO:0000256" key="2">
    <source>
        <dbReference type="ARBA" id="ARBA00022737"/>
    </source>
</evidence>
<comment type="caution">
    <text evidence="4">The sequence shown here is derived from an EMBL/GenBank/DDBJ whole genome shotgun (WGS) entry which is preliminary data.</text>
</comment>
<evidence type="ECO:0000313" key="4">
    <source>
        <dbReference type="EMBL" id="PIN24148.1"/>
    </source>
</evidence>
<dbReference type="STRING" id="429701.A0A2G9I308"/>
<reference evidence="5" key="1">
    <citation type="journal article" date="2018" name="Gigascience">
        <title>Genome assembly of the Pink Ipe (Handroanthus impetiginosus, Bignoniaceae), a highly valued, ecologically keystone Neotropical timber forest tree.</title>
        <authorList>
            <person name="Silva-Junior O.B."/>
            <person name="Grattapaglia D."/>
            <person name="Novaes E."/>
            <person name="Collevatti R.G."/>
        </authorList>
    </citation>
    <scope>NUCLEOTIDE SEQUENCE [LARGE SCALE GENOMIC DNA]</scope>
    <source>
        <strain evidence="5">cv. UFG-1</strain>
    </source>
</reference>
<sequence>MMDEAEKVYHDLLKLEGTKPNAATFRTLVFHLCKKGRYITAYKVFKQSVKVRKIPDFNTLKYLLEGLVKKGHMTEAKAMIRTMNEKFHPDLLKAWTKLSEDLGLAHVGKEEVDSGEVEKGAGESETEKAST</sequence>
<dbReference type="Pfam" id="PF01535">
    <property type="entry name" value="PPR"/>
    <property type="match status" value="1"/>
</dbReference>
<accession>A0A2G9I308</accession>
<organism evidence="4 5">
    <name type="scientific">Handroanthus impetiginosus</name>
    <dbReference type="NCBI Taxonomy" id="429701"/>
    <lineage>
        <taxon>Eukaryota</taxon>
        <taxon>Viridiplantae</taxon>
        <taxon>Streptophyta</taxon>
        <taxon>Embryophyta</taxon>
        <taxon>Tracheophyta</taxon>
        <taxon>Spermatophyta</taxon>
        <taxon>Magnoliopsida</taxon>
        <taxon>eudicotyledons</taxon>
        <taxon>Gunneridae</taxon>
        <taxon>Pentapetalae</taxon>
        <taxon>asterids</taxon>
        <taxon>lamiids</taxon>
        <taxon>Lamiales</taxon>
        <taxon>Bignoniaceae</taxon>
        <taxon>Crescentiina</taxon>
        <taxon>Tabebuia alliance</taxon>
        <taxon>Handroanthus</taxon>
    </lineage>
</organism>